<evidence type="ECO:0000313" key="2">
    <source>
        <dbReference type="EMBL" id="KAB1439061.1"/>
    </source>
</evidence>
<reference evidence="2 3" key="1">
    <citation type="journal article" date="2017" name="Int. J. Syst. Evol. Microbiol.">
        <title>Desulfovibrio senegalensis sp. nov., a mesophilic sulfate reducer isolated from marine sediment.</title>
        <authorList>
            <person name="Thioye A."/>
            <person name="Gam Z.B.A."/>
            <person name="Mbengue M."/>
            <person name="Cayol J.L."/>
            <person name="Joseph-Bartoli M."/>
            <person name="Toure-Kane C."/>
            <person name="Labat M."/>
        </authorList>
    </citation>
    <scope>NUCLEOTIDE SEQUENCE [LARGE SCALE GENOMIC DNA]</scope>
    <source>
        <strain evidence="2 3">DSM 101509</strain>
    </source>
</reference>
<evidence type="ECO:0000313" key="3">
    <source>
        <dbReference type="Proteomes" id="UP000438699"/>
    </source>
</evidence>
<keyword evidence="1" id="KW-0812">Transmembrane</keyword>
<accession>A0A6N6N0S4</accession>
<dbReference type="Proteomes" id="UP000438699">
    <property type="component" value="Unassembled WGS sequence"/>
</dbReference>
<organism evidence="2 3">
    <name type="scientific">Pseudodesulfovibrio senegalensis</name>
    <dbReference type="NCBI Taxonomy" id="1721087"/>
    <lineage>
        <taxon>Bacteria</taxon>
        <taxon>Pseudomonadati</taxon>
        <taxon>Thermodesulfobacteriota</taxon>
        <taxon>Desulfovibrionia</taxon>
        <taxon>Desulfovibrionales</taxon>
        <taxon>Desulfovibrionaceae</taxon>
    </lineage>
</organism>
<proteinExistence type="predicted"/>
<comment type="caution">
    <text evidence="2">The sequence shown here is derived from an EMBL/GenBank/DDBJ whole genome shotgun (WGS) entry which is preliminary data.</text>
</comment>
<keyword evidence="1" id="KW-1133">Transmembrane helix</keyword>
<keyword evidence="1" id="KW-0472">Membrane</keyword>
<dbReference type="AlphaFoldDB" id="A0A6N6N0S4"/>
<dbReference type="EMBL" id="WAIE01000008">
    <property type="protein sequence ID" value="KAB1439061.1"/>
    <property type="molecule type" value="Genomic_DNA"/>
</dbReference>
<dbReference type="RefSeq" id="WP_151151847.1">
    <property type="nucleotide sequence ID" value="NZ_WAIE01000008.1"/>
</dbReference>
<protein>
    <submittedName>
        <fullName evidence="2">Uncharacterized protein</fullName>
    </submittedName>
</protein>
<evidence type="ECO:0000256" key="1">
    <source>
        <dbReference type="SAM" id="Phobius"/>
    </source>
</evidence>
<gene>
    <name evidence="2" type="ORF">F8A88_14225</name>
</gene>
<sequence length="72" mass="8272">MQPFMIINILILCVVFVILTLESVTGGTGVWRTVSLCLTALAVLLWIAGRIVRHKDRRRERNETRNRPDPKN</sequence>
<feature type="transmembrane region" description="Helical" evidence="1">
    <location>
        <begin position="33"/>
        <end position="52"/>
    </location>
</feature>
<keyword evidence="3" id="KW-1185">Reference proteome</keyword>
<name>A0A6N6N0S4_9BACT</name>